<evidence type="ECO:0000256" key="5">
    <source>
        <dbReference type="ARBA" id="ARBA00022960"/>
    </source>
</evidence>
<keyword evidence="10" id="KW-1185">Reference proteome</keyword>
<dbReference type="Proteomes" id="UP001560267">
    <property type="component" value="Unassembled WGS sequence"/>
</dbReference>
<keyword evidence="3" id="KW-1003">Cell membrane</keyword>
<reference evidence="9 10" key="1">
    <citation type="submission" date="2024-07" db="EMBL/GenBank/DDBJ databases">
        <title>Draft Genome Sequence of Ferrimicrobium acidiphilum Strain YE2023, Isolated from a Pulp of Bioleach Reactor.</title>
        <authorList>
            <person name="Elkina Y.A."/>
            <person name="Bulaeva A.G."/>
            <person name="Beletsky A.V."/>
            <person name="Mardanov A.V."/>
        </authorList>
    </citation>
    <scope>NUCLEOTIDE SEQUENCE [LARGE SCALE GENOMIC DNA]</scope>
    <source>
        <strain evidence="9 10">YE2023</strain>
    </source>
</reference>
<dbReference type="RefSeq" id="WP_298386484.1">
    <property type="nucleotide sequence ID" value="NZ_JBFSHR010000004.1"/>
</dbReference>
<protein>
    <submittedName>
        <fullName evidence="9">Rod shape-determining protein MreD</fullName>
    </submittedName>
</protein>
<comment type="subcellular location">
    <subcellularLocation>
        <location evidence="1">Cell membrane</location>
        <topology evidence="1">Multi-pass membrane protein</topology>
    </subcellularLocation>
</comment>
<evidence type="ECO:0000256" key="1">
    <source>
        <dbReference type="ARBA" id="ARBA00004651"/>
    </source>
</evidence>
<dbReference type="InterPro" id="IPR007227">
    <property type="entry name" value="Cell_shape_determining_MreD"/>
</dbReference>
<feature type="transmembrane region" description="Helical" evidence="8">
    <location>
        <begin position="98"/>
        <end position="125"/>
    </location>
</feature>
<evidence type="ECO:0000256" key="6">
    <source>
        <dbReference type="ARBA" id="ARBA00022989"/>
    </source>
</evidence>
<keyword evidence="5" id="KW-0133">Cell shape</keyword>
<evidence type="ECO:0000256" key="4">
    <source>
        <dbReference type="ARBA" id="ARBA00022692"/>
    </source>
</evidence>
<keyword evidence="7 8" id="KW-0472">Membrane</keyword>
<sequence length="171" mass="18043">MRWVRALGLPLLIFTAVVVQRSGVGDLTLVGVHPDFVMMMVAAVGVYRGREIGALTGFFGGLLVDSFLTTPFGISALVLCVVGYLAGEIERMGATTPLALKILIVGAASVVGEVLSSLVLYLLGLGNPLRAKTLDEVIIVGGINLVLAPIALGLCRLVFGPQERTPMLERR</sequence>
<dbReference type="NCBIfam" id="TIGR03426">
    <property type="entry name" value="shape_MreD"/>
    <property type="match status" value="1"/>
</dbReference>
<name>A0ABV3XZ80_9ACTN</name>
<gene>
    <name evidence="9" type="primary">mreD</name>
    <name evidence="9" type="ORF">AB6A68_01935</name>
</gene>
<feature type="transmembrane region" description="Helical" evidence="8">
    <location>
        <begin position="137"/>
        <end position="159"/>
    </location>
</feature>
<evidence type="ECO:0000256" key="3">
    <source>
        <dbReference type="ARBA" id="ARBA00022475"/>
    </source>
</evidence>
<evidence type="ECO:0000256" key="8">
    <source>
        <dbReference type="SAM" id="Phobius"/>
    </source>
</evidence>
<comment type="similarity">
    <text evidence="2">Belongs to the MreD family.</text>
</comment>
<feature type="transmembrane region" description="Helical" evidence="8">
    <location>
        <begin position="59"/>
        <end position="86"/>
    </location>
</feature>
<dbReference type="EMBL" id="JBFSHR010000004">
    <property type="protein sequence ID" value="MEX6428598.1"/>
    <property type="molecule type" value="Genomic_DNA"/>
</dbReference>
<comment type="caution">
    <text evidence="9">The sequence shown here is derived from an EMBL/GenBank/DDBJ whole genome shotgun (WGS) entry which is preliminary data.</text>
</comment>
<evidence type="ECO:0000256" key="2">
    <source>
        <dbReference type="ARBA" id="ARBA00007776"/>
    </source>
</evidence>
<organism evidence="9 10">
    <name type="scientific">Ferrimicrobium acidiphilum</name>
    <dbReference type="NCBI Taxonomy" id="121039"/>
    <lineage>
        <taxon>Bacteria</taxon>
        <taxon>Bacillati</taxon>
        <taxon>Actinomycetota</taxon>
        <taxon>Acidimicrobiia</taxon>
        <taxon>Acidimicrobiales</taxon>
        <taxon>Acidimicrobiaceae</taxon>
        <taxon>Ferrimicrobium</taxon>
    </lineage>
</organism>
<keyword evidence="6 8" id="KW-1133">Transmembrane helix</keyword>
<keyword evidence="4 8" id="KW-0812">Transmembrane</keyword>
<evidence type="ECO:0000313" key="10">
    <source>
        <dbReference type="Proteomes" id="UP001560267"/>
    </source>
</evidence>
<accession>A0ABV3XZ80</accession>
<proteinExistence type="inferred from homology"/>
<dbReference type="Pfam" id="PF04093">
    <property type="entry name" value="MreD"/>
    <property type="match status" value="1"/>
</dbReference>
<evidence type="ECO:0000313" key="9">
    <source>
        <dbReference type="EMBL" id="MEX6428598.1"/>
    </source>
</evidence>
<evidence type="ECO:0000256" key="7">
    <source>
        <dbReference type="ARBA" id="ARBA00023136"/>
    </source>
</evidence>